<keyword evidence="1" id="KW-0472">Membrane</keyword>
<reference evidence="2 3" key="1">
    <citation type="journal article" date="2018" name="Sci. Rep.">
        <title>Genomic signatures of local adaptation to the degree of environmental predictability in rotifers.</title>
        <authorList>
            <person name="Franch-Gras L."/>
            <person name="Hahn C."/>
            <person name="Garcia-Roger E.M."/>
            <person name="Carmona M.J."/>
            <person name="Serra M."/>
            <person name="Gomez A."/>
        </authorList>
    </citation>
    <scope>NUCLEOTIDE SEQUENCE [LARGE SCALE GENOMIC DNA]</scope>
    <source>
        <strain evidence="2">HYR1</strain>
    </source>
</reference>
<evidence type="ECO:0000313" key="3">
    <source>
        <dbReference type="Proteomes" id="UP000276133"/>
    </source>
</evidence>
<gene>
    <name evidence="2" type="ORF">BpHYR1_011674</name>
</gene>
<evidence type="ECO:0000313" key="2">
    <source>
        <dbReference type="EMBL" id="RNA36123.1"/>
    </source>
</evidence>
<accession>A0A3M7SK17</accession>
<dbReference type="Proteomes" id="UP000276133">
    <property type="component" value="Unassembled WGS sequence"/>
</dbReference>
<feature type="transmembrane region" description="Helical" evidence="1">
    <location>
        <begin position="72"/>
        <end position="95"/>
    </location>
</feature>
<evidence type="ECO:0000256" key="1">
    <source>
        <dbReference type="SAM" id="Phobius"/>
    </source>
</evidence>
<protein>
    <submittedName>
        <fullName evidence="2">Uncharacterized protein</fullName>
    </submittedName>
</protein>
<keyword evidence="1" id="KW-0812">Transmembrane</keyword>
<keyword evidence="3" id="KW-1185">Reference proteome</keyword>
<dbReference type="EMBL" id="REGN01001232">
    <property type="protein sequence ID" value="RNA36123.1"/>
    <property type="molecule type" value="Genomic_DNA"/>
</dbReference>
<dbReference type="AlphaFoldDB" id="A0A3M7SK17"/>
<name>A0A3M7SK17_BRAPC</name>
<proteinExistence type="predicted"/>
<feature type="transmembrane region" description="Helical" evidence="1">
    <location>
        <begin position="45"/>
        <end position="66"/>
    </location>
</feature>
<comment type="caution">
    <text evidence="2">The sequence shown here is derived from an EMBL/GenBank/DDBJ whole genome shotgun (WGS) entry which is preliminary data.</text>
</comment>
<organism evidence="2 3">
    <name type="scientific">Brachionus plicatilis</name>
    <name type="common">Marine rotifer</name>
    <name type="synonym">Brachionus muelleri</name>
    <dbReference type="NCBI Taxonomy" id="10195"/>
    <lineage>
        <taxon>Eukaryota</taxon>
        <taxon>Metazoa</taxon>
        <taxon>Spiralia</taxon>
        <taxon>Gnathifera</taxon>
        <taxon>Rotifera</taxon>
        <taxon>Eurotatoria</taxon>
        <taxon>Monogononta</taxon>
        <taxon>Pseudotrocha</taxon>
        <taxon>Ploima</taxon>
        <taxon>Brachionidae</taxon>
        <taxon>Brachionus</taxon>
    </lineage>
</organism>
<sequence length="119" mass="13800">MPKLRTFIRGVIGNFVKANTLKKAEHQDETYHLREVYPVGGRCKLFIHCIILNSISFVSKFFFYIFPSSYSVSSFIVWSLNKSIAGVFDLILVYAQKENKKKPRLSQMVPSGRLIIYFK</sequence>
<keyword evidence="1" id="KW-1133">Transmembrane helix</keyword>